<dbReference type="Proteomes" id="UP000192578">
    <property type="component" value="Unassembled WGS sequence"/>
</dbReference>
<comment type="caution">
    <text evidence="2">The sequence shown here is derived from an EMBL/GenBank/DDBJ whole genome shotgun (WGS) entry which is preliminary data.</text>
</comment>
<feature type="compositionally biased region" description="Basic and acidic residues" evidence="1">
    <location>
        <begin position="17"/>
        <end position="33"/>
    </location>
</feature>
<evidence type="ECO:0000256" key="1">
    <source>
        <dbReference type="SAM" id="MobiDB-lite"/>
    </source>
</evidence>
<organism evidence="2 3">
    <name type="scientific">Hypsibius exemplaris</name>
    <name type="common">Freshwater tardigrade</name>
    <dbReference type="NCBI Taxonomy" id="2072580"/>
    <lineage>
        <taxon>Eukaryota</taxon>
        <taxon>Metazoa</taxon>
        <taxon>Ecdysozoa</taxon>
        <taxon>Tardigrada</taxon>
        <taxon>Eutardigrada</taxon>
        <taxon>Parachela</taxon>
        <taxon>Hypsibioidea</taxon>
        <taxon>Hypsibiidae</taxon>
        <taxon>Hypsibius</taxon>
    </lineage>
</organism>
<gene>
    <name evidence="2" type="ORF">BV898_03636</name>
</gene>
<evidence type="ECO:0000313" key="2">
    <source>
        <dbReference type="EMBL" id="OQV22463.1"/>
    </source>
</evidence>
<name>A0A1W0X4S7_HYPEX</name>
<dbReference type="EMBL" id="MTYJ01000017">
    <property type="protein sequence ID" value="OQV22463.1"/>
    <property type="molecule type" value="Genomic_DNA"/>
</dbReference>
<accession>A0A1W0X4S7</accession>
<proteinExistence type="predicted"/>
<evidence type="ECO:0000313" key="3">
    <source>
        <dbReference type="Proteomes" id="UP000192578"/>
    </source>
</evidence>
<feature type="region of interest" description="Disordered" evidence="1">
    <location>
        <begin position="1"/>
        <end position="35"/>
    </location>
</feature>
<sequence>MGAGRGVLPGSPLLAERLGETATEERHGGDEGRTGLSVVVRGRAGGGGGVVVGRTVGEAGVVRGRAVEVDPVAVTVLPLLMEDGGTSS</sequence>
<dbReference type="AlphaFoldDB" id="A0A1W0X4S7"/>
<keyword evidence="3" id="KW-1185">Reference proteome</keyword>
<reference evidence="3" key="1">
    <citation type="submission" date="2017-01" db="EMBL/GenBank/DDBJ databases">
        <title>Comparative genomics of anhydrobiosis in the tardigrade Hypsibius dujardini.</title>
        <authorList>
            <person name="Yoshida Y."/>
            <person name="Koutsovoulos G."/>
            <person name="Laetsch D."/>
            <person name="Stevens L."/>
            <person name="Kumar S."/>
            <person name="Horikawa D."/>
            <person name="Ishino K."/>
            <person name="Komine S."/>
            <person name="Tomita M."/>
            <person name="Blaxter M."/>
            <person name="Arakawa K."/>
        </authorList>
    </citation>
    <scope>NUCLEOTIDE SEQUENCE [LARGE SCALE GENOMIC DNA]</scope>
    <source>
        <strain evidence="3">Z151</strain>
    </source>
</reference>
<protein>
    <submittedName>
        <fullName evidence="2">Uncharacterized protein</fullName>
    </submittedName>
</protein>